<gene>
    <name evidence="7" type="ORF">Vbra_22831</name>
</gene>
<feature type="compositionally biased region" description="Pro residues" evidence="5">
    <location>
        <begin position="751"/>
        <end position="772"/>
    </location>
</feature>
<feature type="region of interest" description="Disordered" evidence="5">
    <location>
        <begin position="1089"/>
        <end position="1153"/>
    </location>
</feature>
<feature type="compositionally biased region" description="Pro residues" evidence="5">
    <location>
        <begin position="12"/>
        <end position="48"/>
    </location>
</feature>
<feature type="region of interest" description="Disordered" evidence="5">
    <location>
        <begin position="433"/>
        <end position="485"/>
    </location>
</feature>
<feature type="compositionally biased region" description="Pro residues" evidence="5">
    <location>
        <begin position="1700"/>
        <end position="1715"/>
    </location>
</feature>
<dbReference type="InterPro" id="IPR003822">
    <property type="entry name" value="PAH"/>
</dbReference>
<feature type="compositionally biased region" description="Pro residues" evidence="5">
    <location>
        <begin position="1805"/>
        <end position="1821"/>
    </location>
</feature>
<feature type="compositionally biased region" description="Basic and acidic residues" evidence="5">
    <location>
        <begin position="1016"/>
        <end position="1025"/>
    </location>
</feature>
<dbReference type="PANTHER" id="PTHR12346">
    <property type="entry name" value="SIN3B-RELATED"/>
    <property type="match status" value="1"/>
</dbReference>
<dbReference type="OrthoDB" id="10265969at2759"/>
<dbReference type="InterPro" id="IPR039774">
    <property type="entry name" value="Sin3-like"/>
</dbReference>
<evidence type="ECO:0000256" key="1">
    <source>
        <dbReference type="ARBA" id="ARBA00004123"/>
    </source>
</evidence>
<feature type="compositionally biased region" description="Low complexity" evidence="5">
    <location>
        <begin position="226"/>
        <end position="242"/>
    </location>
</feature>
<reference evidence="7 8" key="1">
    <citation type="submission" date="2014-11" db="EMBL/GenBank/DDBJ databases">
        <authorList>
            <person name="Zhu J."/>
            <person name="Qi W."/>
            <person name="Song R."/>
        </authorList>
    </citation>
    <scope>NUCLEOTIDE SEQUENCE [LARGE SCALE GENOMIC DNA]</scope>
</reference>
<accession>A0A0G4GQH2</accession>
<dbReference type="InterPro" id="IPR036600">
    <property type="entry name" value="PAH_sf"/>
</dbReference>
<feature type="compositionally biased region" description="Basic and acidic residues" evidence="5">
    <location>
        <begin position="1168"/>
        <end position="1182"/>
    </location>
</feature>
<feature type="compositionally biased region" description="Basic and acidic residues" evidence="5">
    <location>
        <begin position="246"/>
        <end position="262"/>
    </location>
</feature>
<evidence type="ECO:0000256" key="5">
    <source>
        <dbReference type="SAM" id="MobiDB-lite"/>
    </source>
</evidence>
<feature type="compositionally biased region" description="Basic and acidic residues" evidence="5">
    <location>
        <begin position="1683"/>
        <end position="1697"/>
    </location>
</feature>
<dbReference type="EMBL" id="CDMY01000756">
    <property type="protein sequence ID" value="CEM32473.1"/>
    <property type="molecule type" value="Genomic_DNA"/>
</dbReference>
<feature type="region of interest" description="Disordered" evidence="5">
    <location>
        <begin position="1165"/>
        <end position="1223"/>
    </location>
</feature>
<feature type="compositionally biased region" description="Basic and acidic residues" evidence="5">
    <location>
        <begin position="433"/>
        <end position="442"/>
    </location>
</feature>
<feature type="compositionally biased region" description="Low complexity" evidence="5">
    <location>
        <begin position="773"/>
        <end position="786"/>
    </location>
</feature>
<feature type="compositionally biased region" description="Low complexity" evidence="5">
    <location>
        <begin position="1002"/>
        <end position="1015"/>
    </location>
</feature>
<protein>
    <recommendedName>
        <fullName evidence="6">Histone deacetylase interacting domain-containing protein</fullName>
    </recommendedName>
</protein>
<feature type="compositionally biased region" description="Low complexity" evidence="5">
    <location>
        <begin position="91"/>
        <end position="116"/>
    </location>
</feature>
<evidence type="ECO:0000259" key="6">
    <source>
        <dbReference type="SMART" id="SM00761"/>
    </source>
</evidence>
<feature type="compositionally biased region" description="Pro residues" evidence="5">
    <location>
        <begin position="728"/>
        <end position="741"/>
    </location>
</feature>
<dbReference type="InterPro" id="IPR013194">
    <property type="entry name" value="HDAC_interact_dom"/>
</dbReference>
<dbReference type="PROSITE" id="PS51477">
    <property type="entry name" value="PAH"/>
    <property type="match status" value="2"/>
</dbReference>
<feature type="compositionally biased region" description="Low complexity" evidence="5">
    <location>
        <begin position="693"/>
        <end position="709"/>
    </location>
</feature>
<evidence type="ECO:0000256" key="4">
    <source>
        <dbReference type="PROSITE-ProRule" id="PRU00810"/>
    </source>
</evidence>
<feature type="compositionally biased region" description="Basic and acidic residues" evidence="5">
    <location>
        <begin position="964"/>
        <end position="976"/>
    </location>
</feature>
<feature type="region of interest" description="Disordered" evidence="5">
    <location>
        <begin position="1618"/>
        <end position="1640"/>
    </location>
</feature>
<feature type="compositionally biased region" description="Pro residues" evidence="5">
    <location>
        <begin position="986"/>
        <end position="1001"/>
    </location>
</feature>
<dbReference type="Gene3D" id="1.20.1160.11">
    <property type="entry name" value="Paired amphipathic helix"/>
    <property type="match status" value="2"/>
</dbReference>
<dbReference type="Pfam" id="PF08295">
    <property type="entry name" value="Sin3_corepress"/>
    <property type="match status" value="1"/>
</dbReference>
<keyword evidence="3 4" id="KW-0539">Nucleus</keyword>
<feature type="compositionally biased region" description="Gly residues" evidence="5">
    <location>
        <begin position="263"/>
        <end position="273"/>
    </location>
</feature>
<keyword evidence="2" id="KW-0678">Repressor</keyword>
<dbReference type="Pfam" id="PF02671">
    <property type="entry name" value="PAH"/>
    <property type="match status" value="2"/>
</dbReference>
<dbReference type="STRING" id="1169540.A0A0G4GQH2"/>
<keyword evidence="8" id="KW-1185">Reference proteome</keyword>
<comment type="subcellular location">
    <subcellularLocation>
        <location evidence="1 4">Nucleus</location>
    </subcellularLocation>
</comment>
<evidence type="ECO:0000313" key="8">
    <source>
        <dbReference type="Proteomes" id="UP000041254"/>
    </source>
</evidence>
<feature type="region of interest" description="Disordered" evidence="5">
    <location>
        <begin position="919"/>
        <end position="1029"/>
    </location>
</feature>
<evidence type="ECO:0000256" key="3">
    <source>
        <dbReference type="ARBA" id="ARBA00023242"/>
    </source>
</evidence>
<feature type="region of interest" description="Disordered" evidence="5">
    <location>
        <begin position="226"/>
        <end position="284"/>
    </location>
</feature>
<feature type="region of interest" description="Disordered" evidence="5">
    <location>
        <begin position="1672"/>
        <end position="1736"/>
    </location>
</feature>
<feature type="region of interest" description="Disordered" evidence="5">
    <location>
        <begin position="1299"/>
        <end position="1321"/>
    </location>
</feature>
<feature type="region of interest" description="Disordered" evidence="5">
    <location>
        <begin position="1"/>
        <end position="209"/>
    </location>
</feature>
<dbReference type="Proteomes" id="UP000041254">
    <property type="component" value="Unassembled WGS sequence"/>
</dbReference>
<name>A0A0G4GQH2_VITBC</name>
<feature type="region of interest" description="Disordered" evidence="5">
    <location>
        <begin position="687"/>
        <end position="797"/>
    </location>
</feature>
<evidence type="ECO:0000313" key="7">
    <source>
        <dbReference type="EMBL" id="CEM32473.1"/>
    </source>
</evidence>
<dbReference type="Pfam" id="PF16879">
    <property type="entry name" value="Sin3a_C"/>
    <property type="match status" value="1"/>
</dbReference>
<feature type="compositionally biased region" description="Pro residues" evidence="5">
    <location>
        <begin position="117"/>
        <end position="147"/>
    </location>
</feature>
<feature type="compositionally biased region" description="Low complexity" evidence="5">
    <location>
        <begin position="717"/>
        <end position="727"/>
    </location>
</feature>
<dbReference type="GO" id="GO:0000122">
    <property type="term" value="P:negative regulation of transcription by RNA polymerase II"/>
    <property type="evidence" value="ECO:0007669"/>
    <property type="project" value="TreeGrafter"/>
</dbReference>
<feature type="compositionally biased region" description="Basic and acidic residues" evidence="5">
    <location>
        <begin position="62"/>
        <end position="90"/>
    </location>
</feature>
<dbReference type="GO" id="GO:0003714">
    <property type="term" value="F:transcription corepressor activity"/>
    <property type="evidence" value="ECO:0007669"/>
    <property type="project" value="InterPro"/>
</dbReference>
<dbReference type="SMART" id="SM00761">
    <property type="entry name" value="HDAC_interact"/>
    <property type="match status" value="1"/>
</dbReference>
<organism evidence="7 8">
    <name type="scientific">Vitrella brassicaformis (strain CCMP3155)</name>
    <dbReference type="NCBI Taxonomy" id="1169540"/>
    <lineage>
        <taxon>Eukaryota</taxon>
        <taxon>Sar</taxon>
        <taxon>Alveolata</taxon>
        <taxon>Colpodellida</taxon>
        <taxon>Vitrellaceae</taxon>
        <taxon>Vitrella</taxon>
    </lineage>
</organism>
<feature type="domain" description="Histone deacetylase interacting" evidence="6">
    <location>
        <begin position="591"/>
        <end position="691"/>
    </location>
</feature>
<dbReference type="InParanoid" id="A0A0G4GQH2"/>
<feature type="compositionally biased region" description="Acidic residues" evidence="5">
    <location>
        <begin position="951"/>
        <end position="963"/>
    </location>
</feature>
<feature type="compositionally biased region" description="Basic and acidic residues" evidence="5">
    <location>
        <begin position="274"/>
        <end position="284"/>
    </location>
</feature>
<sequence length="1821" mass="201227">MAREVPPGGGGIPPPAPPAPFGGAAPWPPQHQPPQPHQQQPSVPPPGVEKPVFETTHQGGIDQERERDEDHRRRIEQREKKQKEERRMQEMHTQPPQVQRQQQPVQQQQHQHVGGEPPEPTHPPTHAPPPPPPPPLPHRPPLPPGARPHPLVSDEFPPSLRFSEWRPFRPQPPQPNGTAAEPVTVDEDSTPIGGGVDQIPGGAVQHGGIKPVRRIVDRDVEMQDAAPAASVAAPAAASAPASKQGSVREREREWGGEREGERSSGGGGGGGGGHQERPRSVQRDELRVEDAKVYLARVRKKFSEDDPRYIEFLGIMKEFRSGGLRTDKVIKKVSNLFQGHRSLIVDFNQFLPSEMRIGTPTVDYDHALEYVKRIKTLAPDKYEHFIEELQNYQSMRKPVKDVWKSVDHLMKTHPDLLEEFSYFLPDVTARIRASKDDEERDKKKGKKERPPPVGAFDLPPGTSWQDAAERDEEDGPGGLLHNGWSDEDVRSGLTLNRGEDGFFKALKACLNPDAKDSPHKQHYTEMAKCIKLFQTGVATVAETLALLEDILPLHDYPPLMWAVRKIICPREAARRKHSYFCLSLGQIDFKDAEISGSSYRKLPKKYPKKYCSGRDELCKKELNDTWISIPQGSEDLSFRVMRRNEYEEVLFKTEDERFDLDYVLDLVRTTIKLLKKVVDQIEGQQRKNAVTDQQQQQQQPPQVPQAQAAPPQPQQPPQSVAPAASAALPPPPQPSQPPPPAAAAAAAITPDVPPTHPPGPPQPPPAPVPPAPAAVAASASASSAAAEGGGGVEMPDEFDHPLHQKCLRLIYGEHYKEIADLMAKNPQGAVPVIYNRLKQKQEEWESVQQQLNRDLWRDMVDRNYERSLDHRSFYFRSQDRKNTTTKAFLQEVRRKYYEARGGAEGGVIIVSDDLKEITIQHPPDTHTGGKKGAGKPQLVYAYGHPSHPRLEDEDSEMEQEPDKEEGREGEGGKQKQQDSSVMRGRPPQPTAPPTQPQPAPAPAEQRPAAAAAGAAAEKRAPEHFPPEYTFEMPDIQTHRDVTELILHTARSPRNNFVSRHDVPQIEKFVSWIFKDFFLLGGLLDDDSKKTDLPPLPPGLKTHPHPTATTADTQPAAAAAAAVAPPSPHEAAIGRPAGLLKPKKSGGKRRWNDTTGLKLMRAFIPTTTTDEREQPEAAVKAEEAEAEGTEEVPMASVELSSEPGPPAPLSLSAQPSPAAPSGPVPMEIDTFASGPPAPAAAAAAAELRPYDGGVKDGGGKKKTVMVPAYPRYMIAGDTGYCLFRFYATIYERLLKCKRSQEASGRTNRRPSPTPSVLEGQQERRADSVLTICRKLIMGEIDSHAFEDQASDLLGTSAYILYTIDRVCNQFVKMILYTIKDATAMKLVLLYLNYRDCLDTLHGSDRALAVYEADAREVLGDAPYFHLRYDPSKLQFTVHMVTTRDYQHAIKPADRPVSLGENVPMSEWIRDNYIRLVNHDMMTASDPDAFKDINMGSLTQPASPSPSQLLEQGRPARFLIRNRARVQRAIKKRTQEGGQADKSMLVNRLLQRVPHSSYKFVYVPFTADIYLRQRKRKREDQEQHLIEKEAKRSRRLQEWVSGRVEEIQAEMEAQEAAMEAAAAAAEAEAEAEAERQRGMDTGMRLGGVAVGTAMDEEQRKLSRDAHLLASIRMASQSPKKHKQRDPRESPDPPDAHDLLDMPFPPFHSTPPPPPPPAAAAAAAAAAHPAMPPFQQLGDGAAVANGVPLLQRRGGVEEMEEVEPGPRPPGGRTKKTALLMPHIPGYHGGRRIWEGQLDDRDDEGEGDGPPPPPPPPAAAAPPPG</sequence>
<dbReference type="GO" id="GO:0000118">
    <property type="term" value="C:histone deacetylase complex"/>
    <property type="evidence" value="ECO:0007669"/>
    <property type="project" value="TreeGrafter"/>
</dbReference>
<feature type="compositionally biased region" description="Low complexity" evidence="5">
    <location>
        <begin position="1716"/>
        <end position="1726"/>
    </location>
</feature>
<dbReference type="InterPro" id="IPR031693">
    <property type="entry name" value="Sin3_C"/>
</dbReference>
<feature type="region of interest" description="Disordered" evidence="5">
    <location>
        <begin position="1749"/>
        <end position="1821"/>
    </location>
</feature>
<dbReference type="VEuPathDB" id="CryptoDB:Vbra_22831"/>
<feature type="compositionally biased region" description="Low complexity" evidence="5">
    <location>
        <begin position="1104"/>
        <end position="1123"/>
    </location>
</feature>
<dbReference type="GO" id="GO:0000785">
    <property type="term" value="C:chromatin"/>
    <property type="evidence" value="ECO:0007669"/>
    <property type="project" value="TreeGrafter"/>
</dbReference>
<evidence type="ECO:0000256" key="2">
    <source>
        <dbReference type="ARBA" id="ARBA00022491"/>
    </source>
</evidence>
<dbReference type="SUPFAM" id="SSF47762">
    <property type="entry name" value="PAH2 domain"/>
    <property type="match status" value="2"/>
</dbReference>
<dbReference type="PANTHER" id="PTHR12346:SF0">
    <property type="entry name" value="SIN3A, ISOFORM G"/>
    <property type="match status" value="1"/>
</dbReference>
<proteinExistence type="predicted"/>